<feature type="region of interest" description="Disordered" evidence="5">
    <location>
        <begin position="417"/>
        <end position="453"/>
    </location>
</feature>
<dbReference type="OrthoDB" id="5380163at2759"/>
<keyword evidence="3" id="KW-0539">Nucleus</keyword>
<dbReference type="GO" id="GO:0005737">
    <property type="term" value="C:cytoplasm"/>
    <property type="evidence" value="ECO:0007669"/>
    <property type="project" value="UniProtKB-SubCell"/>
</dbReference>
<dbReference type="RefSeq" id="XP_024691591.1">
    <property type="nucleotide sequence ID" value="XM_024840286.1"/>
</dbReference>
<protein>
    <submittedName>
        <fullName evidence="7">PAP1-domain-containing protein</fullName>
    </submittedName>
</protein>
<evidence type="ECO:0000256" key="2">
    <source>
        <dbReference type="ARBA" id="ARBA00004496"/>
    </source>
</evidence>
<organism evidence="7 8">
    <name type="scientific">Aspergillus campestris (strain IBT 28561)</name>
    <dbReference type="NCBI Taxonomy" id="1392248"/>
    <lineage>
        <taxon>Eukaryota</taxon>
        <taxon>Fungi</taxon>
        <taxon>Dikarya</taxon>
        <taxon>Ascomycota</taxon>
        <taxon>Pezizomycotina</taxon>
        <taxon>Eurotiomycetes</taxon>
        <taxon>Eurotiomycetidae</taxon>
        <taxon>Eurotiales</taxon>
        <taxon>Aspergillaceae</taxon>
        <taxon>Aspergillus</taxon>
        <taxon>Aspergillus subgen. Circumdati</taxon>
    </lineage>
</organism>
<keyword evidence="8" id="KW-1185">Reference proteome</keyword>
<feature type="compositionally biased region" description="Low complexity" evidence="5">
    <location>
        <begin position="343"/>
        <end position="365"/>
    </location>
</feature>
<accession>A0A2I1CZE1</accession>
<dbReference type="GO" id="GO:0000976">
    <property type="term" value="F:transcription cis-regulatory region binding"/>
    <property type="evidence" value="ECO:0007669"/>
    <property type="project" value="InterPro"/>
</dbReference>
<evidence type="ECO:0000256" key="1">
    <source>
        <dbReference type="ARBA" id="ARBA00004123"/>
    </source>
</evidence>
<comment type="subcellular location">
    <subcellularLocation>
        <location evidence="2">Cytoplasm</location>
    </subcellularLocation>
    <subcellularLocation>
        <location evidence="1">Nucleus</location>
    </subcellularLocation>
</comment>
<dbReference type="GO" id="GO:0034599">
    <property type="term" value="P:cellular response to oxidative stress"/>
    <property type="evidence" value="ECO:0007669"/>
    <property type="project" value="UniProtKB-ARBA"/>
</dbReference>
<evidence type="ECO:0000259" key="6">
    <source>
        <dbReference type="PROSITE" id="PS50217"/>
    </source>
</evidence>
<dbReference type="EMBL" id="MSFM01000008">
    <property type="protein sequence ID" value="PKY02997.1"/>
    <property type="molecule type" value="Genomic_DNA"/>
</dbReference>
<evidence type="ECO:0000313" key="8">
    <source>
        <dbReference type="Proteomes" id="UP000234254"/>
    </source>
</evidence>
<evidence type="ECO:0000256" key="4">
    <source>
        <dbReference type="ARBA" id="ARBA00038132"/>
    </source>
</evidence>
<comment type="caution">
    <text evidence="7">The sequence shown here is derived from an EMBL/GenBank/DDBJ whole genome shotgun (WGS) entry which is preliminary data.</text>
</comment>
<proteinExistence type="inferred from homology"/>
<dbReference type="PROSITE" id="PS50217">
    <property type="entry name" value="BZIP"/>
    <property type="match status" value="1"/>
</dbReference>
<feature type="compositionally biased region" description="Basic and acidic residues" evidence="5">
    <location>
        <begin position="171"/>
        <end position="192"/>
    </location>
</feature>
<sequence length="604" mass="65243">MTDFNALYQQGLYLTPNQQDLLLAALSSNKAPGQRPENKSPSKESPPAHHPQFKPDPDATPARHSLDSFTMSPGFDRSALSGGLDESPFLDFPNDPEFDFHGDDLIGDLPGSLPSDEVESGEKRKDLSDDEAEESGKKRRESEGARKPGRKPLTSEPTSKRKAQNRAAQRAFRERKEKHLKDLETKVDELQKASENANQENGLLRAQVERLNVELREYRKRLSVAASSGNGLLAMSSAPNAPSRGLQGLNNSEFLFDFPKFGDLPSSHLFNNGPWGKAAPQPPKDQEASRRNANVPGVVSRQSPTGRSPTAPSSAGTTPASASAPAKPPARSARDSKPPHVIDLSNSDSPSSSSDSHQSHLLSSSGTSPEPNTHSPAAKAPGHHEACTYHSINGEESFCAQLGLACGNIRNPIPAVRSNSESATNTPAQGTSEPPSAHHWTEPADSSADQTPGLDWMAQQNGGQFDPVLFGDWREPQDSILSQDFGTFFDDAFPLPDLGSPSHNFSELGTGTQPAPPAQPAPKKGLLAQIDSKLEEDEVVPGEDKAQMLSCTKIWDRLQSMERFRNGEIDVDNLCSELRNKARCSEGGVVVNQQDVEDIMGRAK</sequence>
<dbReference type="Gene3D" id="1.20.5.170">
    <property type="match status" value="1"/>
</dbReference>
<dbReference type="InterPro" id="IPR050936">
    <property type="entry name" value="AP-1-like"/>
</dbReference>
<evidence type="ECO:0000313" key="7">
    <source>
        <dbReference type="EMBL" id="PKY02997.1"/>
    </source>
</evidence>
<feature type="compositionally biased region" description="Polar residues" evidence="5">
    <location>
        <begin position="366"/>
        <end position="375"/>
    </location>
</feature>
<feature type="compositionally biased region" description="Polar residues" evidence="5">
    <location>
        <begin position="417"/>
        <end position="434"/>
    </location>
</feature>
<gene>
    <name evidence="7" type="ORF">P168DRAFT_319544</name>
</gene>
<dbReference type="PROSITE" id="PS00036">
    <property type="entry name" value="BZIP_BASIC"/>
    <property type="match status" value="1"/>
</dbReference>
<dbReference type="InterPro" id="IPR004827">
    <property type="entry name" value="bZIP"/>
</dbReference>
<dbReference type="PANTHER" id="PTHR40621">
    <property type="entry name" value="TRANSCRIPTION FACTOR KAPC-RELATED"/>
    <property type="match status" value="1"/>
</dbReference>
<dbReference type="Gene3D" id="1.10.238.100">
    <property type="entry name" value="YAP1 redox domain. Chain B"/>
    <property type="match status" value="1"/>
</dbReference>
<dbReference type="FunFam" id="1.20.5.170:FF:000067">
    <property type="entry name" value="BZIP transcription factor"/>
    <property type="match status" value="1"/>
</dbReference>
<feature type="region of interest" description="Disordered" evidence="5">
    <location>
        <begin position="272"/>
        <end position="382"/>
    </location>
</feature>
<feature type="region of interest" description="Disordered" evidence="5">
    <location>
        <begin position="499"/>
        <end position="523"/>
    </location>
</feature>
<evidence type="ECO:0000256" key="3">
    <source>
        <dbReference type="ARBA" id="ARBA00023242"/>
    </source>
</evidence>
<dbReference type="InterPro" id="IPR023167">
    <property type="entry name" value="Yap1_redox_dom_sf"/>
</dbReference>
<feature type="compositionally biased region" description="Basic and acidic residues" evidence="5">
    <location>
        <begin position="134"/>
        <end position="146"/>
    </location>
</feature>
<dbReference type="GO" id="GO:0090575">
    <property type="term" value="C:RNA polymerase II transcription regulator complex"/>
    <property type="evidence" value="ECO:0007669"/>
    <property type="project" value="TreeGrafter"/>
</dbReference>
<dbReference type="PANTHER" id="PTHR40621:SF6">
    <property type="entry name" value="AP-1-LIKE TRANSCRIPTION FACTOR YAP1-RELATED"/>
    <property type="match status" value="1"/>
</dbReference>
<dbReference type="InterPro" id="IPR046347">
    <property type="entry name" value="bZIP_sf"/>
</dbReference>
<dbReference type="GeneID" id="36547810"/>
<dbReference type="VEuPathDB" id="FungiDB:P168DRAFT_319544"/>
<feature type="compositionally biased region" description="Low complexity" evidence="5">
    <location>
        <begin position="307"/>
        <end position="331"/>
    </location>
</feature>
<name>A0A2I1CZE1_ASPC2</name>
<comment type="similarity">
    <text evidence="4">Belongs to the bZIP family. YAP subfamily.</text>
</comment>
<dbReference type="Pfam" id="PF00170">
    <property type="entry name" value="bZIP_1"/>
    <property type="match status" value="1"/>
</dbReference>
<feature type="domain" description="BZIP" evidence="6">
    <location>
        <begin position="155"/>
        <end position="218"/>
    </location>
</feature>
<dbReference type="Pfam" id="PF08601">
    <property type="entry name" value="PAP1"/>
    <property type="match status" value="2"/>
</dbReference>
<dbReference type="InterPro" id="IPR013910">
    <property type="entry name" value="TF_PAP1"/>
</dbReference>
<dbReference type="SMART" id="SM00338">
    <property type="entry name" value="BRLZ"/>
    <property type="match status" value="1"/>
</dbReference>
<dbReference type="SUPFAM" id="SSF111430">
    <property type="entry name" value="YAP1 redox domain"/>
    <property type="match status" value="1"/>
</dbReference>
<feature type="region of interest" description="Disordered" evidence="5">
    <location>
        <begin position="25"/>
        <end position="201"/>
    </location>
</feature>
<dbReference type="Proteomes" id="UP000234254">
    <property type="component" value="Unassembled WGS sequence"/>
</dbReference>
<dbReference type="AlphaFoldDB" id="A0A2I1CZE1"/>
<reference evidence="7" key="1">
    <citation type="submission" date="2016-12" db="EMBL/GenBank/DDBJ databases">
        <title>The genomes of Aspergillus section Nigri reveals drivers in fungal speciation.</title>
        <authorList>
            <consortium name="DOE Joint Genome Institute"/>
            <person name="Vesth T.C."/>
            <person name="Nybo J."/>
            <person name="Theobald S."/>
            <person name="Brandl J."/>
            <person name="Frisvad J.C."/>
            <person name="Nielsen K.F."/>
            <person name="Lyhne E.K."/>
            <person name="Kogle M.E."/>
            <person name="Kuo A."/>
            <person name="Riley R."/>
            <person name="Clum A."/>
            <person name="Nolan M."/>
            <person name="Lipzen A."/>
            <person name="Salamov A."/>
            <person name="Henrissat B."/>
            <person name="Wiebenga A."/>
            <person name="De vries R.P."/>
            <person name="Grigoriev I.V."/>
            <person name="Mortensen U.H."/>
            <person name="Andersen M.R."/>
            <person name="Baker S.E."/>
        </authorList>
    </citation>
    <scope>NUCLEOTIDE SEQUENCE</scope>
    <source>
        <strain evidence="7">IBT 28561</strain>
    </source>
</reference>
<dbReference type="CDD" id="cd14688">
    <property type="entry name" value="bZIP_YAP"/>
    <property type="match status" value="1"/>
</dbReference>
<evidence type="ECO:0000256" key="5">
    <source>
        <dbReference type="SAM" id="MobiDB-lite"/>
    </source>
</evidence>
<dbReference type="GO" id="GO:0001228">
    <property type="term" value="F:DNA-binding transcription activator activity, RNA polymerase II-specific"/>
    <property type="evidence" value="ECO:0007669"/>
    <property type="project" value="TreeGrafter"/>
</dbReference>
<dbReference type="SUPFAM" id="SSF57959">
    <property type="entry name" value="Leucine zipper domain"/>
    <property type="match status" value="1"/>
</dbReference>